<keyword evidence="10" id="KW-1185">Reference proteome</keyword>
<comment type="subcellular location">
    <subcellularLocation>
        <location evidence="1 6">Cytoplasm</location>
    </subcellularLocation>
</comment>
<proteinExistence type="inferred from homology"/>
<protein>
    <recommendedName>
        <fullName evidence="6">Ribosome-recycling factor</fullName>
        <shortName evidence="6">RRF</shortName>
    </recommendedName>
    <alternativeName>
        <fullName evidence="6">Ribosome-releasing factor</fullName>
    </alternativeName>
</protein>
<dbReference type="PANTHER" id="PTHR20982">
    <property type="entry name" value="RIBOSOME RECYCLING FACTOR"/>
    <property type="match status" value="1"/>
</dbReference>
<dbReference type="InterPro" id="IPR036191">
    <property type="entry name" value="RRF_sf"/>
</dbReference>
<evidence type="ECO:0000313" key="10">
    <source>
        <dbReference type="Proteomes" id="UP000478417"/>
    </source>
</evidence>
<dbReference type="SUPFAM" id="SSF55194">
    <property type="entry name" value="Ribosome recycling factor, RRF"/>
    <property type="match status" value="1"/>
</dbReference>
<dbReference type="Proteomes" id="UP000478417">
    <property type="component" value="Unassembled WGS sequence"/>
</dbReference>
<organism evidence="9 10">
    <name type="scientific">Oceanipulchritudo coccoides</name>
    <dbReference type="NCBI Taxonomy" id="2706888"/>
    <lineage>
        <taxon>Bacteria</taxon>
        <taxon>Pseudomonadati</taxon>
        <taxon>Verrucomicrobiota</taxon>
        <taxon>Opitutia</taxon>
        <taxon>Puniceicoccales</taxon>
        <taxon>Oceanipulchritudinaceae</taxon>
        <taxon>Oceanipulchritudo</taxon>
    </lineage>
</organism>
<dbReference type="GO" id="GO:0005737">
    <property type="term" value="C:cytoplasm"/>
    <property type="evidence" value="ECO:0007669"/>
    <property type="project" value="UniProtKB-SubCell"/>
</dbReference>
<reference evidence="9 10" key="1">
    <citation type="submission" date="2020-02" db="EMBL/GenBank/DDBJ databases">
        <title>Albibacoteraceae fam. nov., the first described family within the subdivision 4 Verrucomicrobia.</title>
        <authorList>
            <person name="Xi F."/>
        </authorList>
    </citation>
    <scope>NUCLEOTIDE SEQUENCE [LARGE SCALE GENOMIC DNA]</scope>
    <source>
        <strain evidence="9 10">CK1056</strain>
    </source>
</reference>
<evidence type="ECO:0000256" key="4">
    <source>
        <dbReference type="ARBA" id="ARBA00022917"/>
    </source>
</evidence>
<dbReference type="InterPro" id="IPR002661">
    <property type="entry name" value="Ribosome_recyc_fac"/>
</dbReference>
<evidence type="ECO:0000256" key="7">
    <source>
        <dbReference type="SAM" id="MobiDB-lite"/>
    </source>
</evidence>
<keyword evidence="3 6" id="KW-0963">Cytoplasm</keyword>
<name>A0A6B2M228_9BACT</name>
<comment type="function">
    <text evidence="5 6">Responsible for the release of ribosomes from messenger RNA at the termination of protein biosynthesis. May increase the efficiency of translation by recycling ribosomes from one round of translation to another.</text>
</comment>
<dbReference type="Gene3D" id="3.30.1360.40">
    <property type="match status" value="1"/>
</dbReference>
<dbReference type="Gene3D" id="1.10.132.20">
    <property type="entry name" value="Ribosome-recycling factor"/>
    <property type="match status" value="1"/>
</dbReference>
<feature type="region of interest" description="Disordered" evidence="7">
    <location>
        <begin position="146"/>
        <end position="170"/>
    </location>
</feature>
<gene>
    <name evidence="6 9" type="primary">frr</name>
    <name evidence="9" type="ORF">G0Q06_07350</name>
</gene>
<evidence type="ECO:0000256" key="3">
    <source>
        <dbReference type="ARBA" id="ARBA00022490"/>
    </source>
</evidence>
<accession>A0A6B2M228</accession>
<comment type="caution">
    <text evidence="9">The sequence shown here is derived from an EMBL/GenBank/DDBJ whole genome shotgun (WGS) entry which is preliminary data.</text>
</comment>
<evidence type="ECO:0000256" key="6">
    <source>
        <dbReference type="HAMAP-Rule" id="MF_00040"/>
    </source>
</evidence>
<dbReference type="PANTHER" id="PTHR20982:SF3">
    <property type="entry name" value="MITOCHONDRIAL RIBOSOME RECYCLING FACTOR PSEUDO 1"/>
    <property type="match status" value="1"/>
</dbReference>
<dbReference type="NCBIfam" id="TIGR00496">
    <property type="entry name" value="frr"/>
    <property type="match status" value="1"/>
</dbReference>
<dbReference type="CDD" id="cd00520">
    <property type="entry name" value="RRF"/>
    <property type="match status" value="1"/>
</dbReference>
<dbReference type="FunFam" id="3.30.1360.40:FF:000001">
    <property type="entry name" value="Ribosome-recycling factor"/>
    <property type="match status" value="1"/>
</dbReference>
<comment type="similarity">
    <text evidence="2 6">Belongs to the RRF family.</text>
</comment>
<feature type="domain" description="Ribosome recycling factor" evidence="8">
    <location>
        <begin position="23"/>
        <end position="186"/>
    </location>
</feature>
<evidence type="ECO:0000313" key="9">
    <source>
        <dbReference type="EMBL" id="NDV62259.1"/>
    </source>
</evidence>
<evidence type="ECO:0000256" key="5">
    <source>
        <dbReference type="ARBA" id="ARBA00025050"/>
    </source>
</evidence>
<evidence type="ECO:0000256" key="1">
    <source>
        <dbReference type="ARBA" id="ARBA00004496"/>
    </source>
</evidence>
<dbReference type="AlphaFoldDB" id="A0A6B2M228"/>
<keyword evidence="4 6" id="KW-0648">Protein biosynthesis</keyword>
<dbReference type="FunFam" id="1.10.132.20:FF:000001">
    <property type="entry name" value="Ribosome-recycling factor"/>
    <property type="match status" value="1"/>
</dbReference>
<dbReference type="Pfam" id="PF01765">
    <property type="entry name" value="RRF"/>
    <property type="match status" value="1"/>
</dbReference>
<dbReference type="RefSeq" id="WP_163964000.1">
    <property type="nucleotide sequence ID" value="NZ_JAAGNX010000002.1"/>
</dbReference>
<dbReference type="InterPro" id="IPR023584">
    <property type="entry name" value="Ribosome_recyc_fac_dom"/>
</dbReference>
<sequence length="188" mass="20900">MDFDTIHLEAVELMQKALQHTLHEFANIHTGKATPAMIENISVHVESYGSNMAIRELGAITTPDNHTLQVTPWDKGTSGAIEKGIRDANLGLNPLSRGATILVPIPELSGDRRKEMVKMAANHAEEGRVSVRQARHHAMDQLKKLKTDGHVSEDDVKRHEKEIQDETDSHVKQINDALAAKEQELLQV</sequence>
<dbReference type="GO" id="GO:0043023">
    <property type="term" value="F:ribosomal large subunit binding"/>
    <property type="evidence" value="ECO:0007669"/>
    <property type="project" value="TreeGrafter"/>
</dbReference>
<evidence type="ECO:0000259" key="8">
    <source>
        <dbReference type="Pfam" id="PF01765"/>
    </source>
</evidence>
<dbReference type="HAMAP" id="MF_00040">
    <property type="entry name" value="RRF"/>
    <property type="match status" value="1"/>
</dbReference>
<dbReference type="GO" id="GO:0006415">
    <property type="term" value="P:translational termination"/>
    <property type="evidence" value="ECO:0007669"/>
    <property type="project" value="UniProtKB-UniRule"/>
</dbReference>
<dbReference type="EMBL" id="JAAGNX010000002">
    <property type="protein sequence ID" value="NDV62259.1"/>
    <property type="molecule type" value="Genomic_DNA"/>
</dbReference>
<evidence type="ECO:0000256" key="2">
    <source>
        <dbReference type="ARBA" id="ARBA00005912"/>
    </source>
</evidence>